<feature type="domain" description="Major facilitator superfamily (MFS) profile" evidence="8">
    <location>
        <begin position="42"/>
        <end position="492"/>
    </location>
</feature>
<keyword evidence="2" id="KW-0813">Transport</keyword>
<dbReference type="EMBL" id="NCXP01000005">
    <property type="protein sequence ID" value="OSC41778.1"/>
    <property type="molecule type" value="Genomic_DNA"/>
</dbReference>
<keyword evidence="10" id="KW-1185">Reference proteome</keyword>
<keyword evidence="6 7" id="KW-0472">Membrane</keyword>
<protein>
    <recommendedName>
        <fullName evidence="8">Major facilitator superfamily (MFS) profile domain-containing protein</fullName>
    </recommendedName>
</protein>
<reference evidence="9 10" key="1">
    <citation type="submission" date="2017-04" db="EMBL/GenBank/DDBJ databases">
        <title>The new phylogeny of genus Mycobacterium.</title>
        <authorList>
            <person name="Tortoli E."/>
            <person name="Trovato A."/>
            <person name="Cirillo D.M."/>
        </authorList>
    </citation>
    <scope>NUCLEOTIDE SEQUENCE [LARGE SCALE GENOMIC DNA]</scope>
    <source>
        <strain evidence="9 10">TBL 1200985</strain>
    </source>
</reference>
<keyword evidence="4 7" id="KW-0812">Transmembrane</keyword>
<organism evidence="9 10">
    <name type="scientific">Mycobacterium decipiens</name>
    <dbReference type="NCBI Taxonomy" id="1430326"/>
    <lineage>
        <taxon>Bacteria</taxon>
        <taxon>Bacillati</taxon>
        <taxon>Actinomycetota</taxon>
        <taxon>Actinomycetes</taxon>
        <taxon>Mycobacteriales</taxon>
        <taxon>Mycobacteriaceae</taxon>
        <taxon>Mycobacterium</taxon>
    </lineage>
</organism>
<feature type="transmembrane region" description="Helical" evidence="7">
    <location>
        <begin position="389"/>
        <end position="414"/>
    </location>
</feature>
<sequence length="492" mass="50255">MKLLSSGLTKKRCMSRHTCDPLSPPSCPPDPPLTRKHLAYVPLVVLSAAAGLDASGVSMLNSALPSMGREFGTSTQTLSWAITGYALAFAGLVLCGGAMTDRLRRRQVLVWGLALVGLGGVLAIVAPTFWIVVAGRVLQGVGAAITMPATTALLTSVYHSDPLRSRALGVFSSAQACCFAAGLVLGGVITSTLGWRWVFALHVAVAAVTAAAAVRWLPTGMPRHNHPLDLVGAGALMTAITLVILAADVASRHDGLLLAAATLTAAAAMSSLWWWRSRIHNNEALLLNRALMRMHSVRRAALVAIIFFFCGTGSLFLLPLYLQQVHGLSPAASGLAILPVSLAVTTAALLSGRLLKTRGPRMLLMLGLPLTSAGVFLWCTVGANSPYAGAILAGLVVTGIGQGLAFPAVTAVSLQDVPAHAHGTASAITITALQAGGAIGPTVLAGVAQGIAPAGDGGLTLAGYHLGFAVAASTLLCLAIPAVVGLRIGSSA</sequence>
<feature type="transmembrane region" description="Helical" evidence="7">
    <location>
        <begin position="464"/>
        <end position="486"/>
    </location>
</feature>
<evidence type="ECO:0000256" key="2">
    <source>
        <dbReference type="ARBA" id="ARBA00022448"/>
    </source>
</evidence>
<dbReference type="Pfam" id="PF07690">
    <property type="entry name" value="MFS_1"/>
    <property type="match status" value="1"/>
</dbReference>
<dbReference type="PANTHER" id="PTHR42718:SF46">
    <property type="entry name" value="BLR6921 PROTEIN"/>
    <property type="match status" value="1"/>
</dbReference>
<evidence type="ECO:0000256" key="4">
    <source>
        <dbReference type="ARBA" id="ARBA00022692"/>
    </source>
</evidence>
<accession>A0A1X2LX74</accession>
<comment type="caution">
    <text evidence="9">The sequence shown here is derived from an EMBL/GenBank/DDBJ whole genome shotgun (WGS) entry which is preliminary data.</text>
</comment>
<dbReference type="STRING" id="1430326.B8W66_06540"/>
<feature type="transmembrane region" description="Helical" evidence="7">
    <location>
        <begin position="195"/>
        <end position="218"/>
    </location>
</feature>
<evidence type="ECO:0000256" key="3">
    <source>
        <dbReference type="ARBA" id="ARBA00022475"/>
    </source>
</evidence>
<feature type="transmembrane region" description="Helical" evidence="7">
    <location>
        <begin position="230"/>
        <end position="250"/>
    </location>
</feature>
<feature type="transmembrane region" description="Helical" evidence="7">
    <location>
        <begin position="296"/>
        <end position="322"/>
    </location>
</feature>
<keyword evidence="5 7" id="KW-1133">Transmembrane helix</keyword>
<evidence type="ECO:0000256" key="5">
    <source>
        <dbReference type="ARBA" id="ARBA00022989"/>
    </source>
</evidence>
<evidence type="ECO:0000313" key="9">
    <source>
        <dbReference type="EMBL" id="OSC41778.1"/>
    </source>
</evidence>
<proteinExistence type="predicted"/>
<feature type="transmembrane region" description="Helical" evidence="7">
    <location>
        <begin position="256"/>
        <end position="275"/>
    </location>
</feature>
<keyword evidence="3" id="KW-1003">Cell membrane</keyword>
<dbReference type="InterPro" id="IPR011701">
    <property type="entry name" value="MFS"/>
</dbReference>
<dbReference type="GO" id="GO:0005886">
    <property type="term" value="C:plasma membrane"/>
    <property type="evidence" value="ECO:0007669"/>
    <property type="project" value="UniProtKB-SubCell"/>
</dbReference>
<feature type="transmembrane region" description="Helical" evidence="7">
    <location>
        <begin position="426"/>
        <end position="452"/>
    </location>
</feature>
<evidence type="ECO:0000259" key="8">
    <source>
        <dbReference type="PROSITE" id="PS50850"/>
    </source>
</evidence>
<dbReference type="SUPFAM" id="SSF103473">
    <property type="entry name" value="MFS general substrate transporter"/>
    <property type="match status" value="1"/>
</dbReference>
<dbReference type="CDD" id="cd17321">
    <property type="entry name" value="MFS_MMR_MDR_like"/>
    <property type="match status" value="1"/>
</dbReference>
<dbReference type="AlphaFoldDB" id="A0A1X2LX74"/>
<dbReference type="Gene3D" id="1.20.1250.20">
    <property type="entry name" value="MFS general substrate transporter like domains"/>
    <property type="match status" value="1"/>
</dbReference>
<dbReference type="GO" id="GO:0022857">
    <property type="term" value="F:transmembrane transporter activity"/>
    <property type="evidence" value="ECO:0007669"/>
    <property type="project" value="InterPro"/>
</dbReference>
<gene>
    <name evidence="9" type="ORF">B8W66_06540</name>
</gene>
<evidence type="ECO:0000256" key="6">
    <source>
        <dbReference type="ARBA" id="ARBA00023136"/>
    </source>
</evidence>
<feature type="transmembrane region" description="Helical" evidence="7">
    <location>
        <begin position="108"/>
        <end position="131"/>
    </location>
</feature>
<feature type="transmembrane region" description="Helical" evidence="7">
    <location>
        <begin position="328"/>
        <end position="350"/>
    </location>
</feature>
<evidence type="ECO:0000313" key="10">
    <source>
        <dbReference type="Proteomes" id="UP000193247"/>
    </source>
</evidence>
<dbReference type="InterPro" id="IPR020846">
    <property type="entry name" value="MFS_dom"/>
</dbReference>
<feature type="transmembrane region" description="Helical" evidence="7">
    <location>
        <begin position="77"/>
        <end position="96"/>
    </location>
</feature>
<evidence type="ECO:0000256" key="7">
    <source>
        <dbReference type="SAM" id="Phobius"/>
    </source>
</evidence>
<feature type="transmembrane region" description="Helical" evidence="7">
    <location>
        <begin position="167"/>
        <end position="189"/>
    </location>
</feature>
<dbReference type="Gene3D" id="1.20.1720.10">
    <property type="entry name" value="Multidrug resistance protein D"/>
    <property type="match status" value="1"/>
</dbReference>
<name>A0A1X2LX74_9MYCO</name>
<dbReference type="Proteomes" id="UP000193247">
    <property type="component" value="Unassembled WGS sequence"/>
</dbReference>
<feature type="transmembrane region" description="Helical" evidence="7">
    <location>
        <begin position="137"/>
        <end position="155"/>
    </location>
</feature>
<dbReference type="InterPro" id="IPR036259">
    <property type="entry name" value="MFS_trans_sf"/>
</dbReference>
<dbReference type="PANTHER" id="PTHR42718">
    <property type="entry name" value="MAJOR FACILITATOR SUPERFAMILY MULTIDRUG TRANSPORTER MFSC"/>
    <property type="match status" value="1"/>
</dbReference>
<comment type="subcellular location">
    <subcellularLocation>
        <location evidence="1">Cell membrane</location>
        <topology evidence="1">Multi-pass membrane protein</topology>
    </subcellularLocation>
</comment>
<evidence type="ECO:0000256" key="1">
    <source>
        <dbReference type="ARBA" id="ARBA00004651"/>
    </source>
</evidence>
<feature type="transmembrane region" description="Helical" evidence="7">
    <location>
        <begin position="38"/>
        <end position="57"/>
    </location>
</feature>
<feature type="transmembrane region" description="Helical" evidence="7">
    <location>
        <begin position="362"/>
        <end position="383"/>
    </location>
</feature>
<dbReference type="PROSITE" id="PS50850">
    <property type="entry name" value="MFS"/>
    <property type="match status" value="1"/>
</dbReference>